<dbReference type="InterPro" id="IPR050546">
    <property type="entry name" value="Glycosyl_Hydrlase_16"/>
</dbReference>
<dbReference type="Pfam" id="PF00722">
    <property type="entry name" value="Glyco_hydro_16"/>
    <property type="match status" value="1"/>
</dbReference>
<dbReference type="Gene3D" id="2.60.120.200">
    <property type="match status" value="1"/>
</dbReference>
<feature type="compositionally biased region" description="Low complexity" evidence="1">
    <location>
        <begin position="292"/>
        <end position="303"/>
    </location>
</feature>
<dbReference type="Pfam" id="PF17963">
    <property type="entry name" value="Big_9"/>
    <property type="match status" value="1"/>
</dbReference>
<feature type="compositionally biased region" description="Gly residues" evidence="1">
    <location>
        <begin position="304"/>
        <end position="314"/>
    </location>
</feature>
<dbReference type="InterPro" id="IPR013320">
    <property type="entry name" value="ConA-like_dom_sf"/>
</dbReference>
<keyword evidence="4" id="KW-1185">Reference proteome</keyword>
<feature type="region of interest" description="Disordered" evidence="1">
    <location>
        <begin position="289"/>
        <end position="326"/>
    </location>
</feature>
<evidence type="ECO:0000256" key="1">
    <source>
        <dbReference type="SAM" id="MobiDB-lite"/>
    </source>
</evidence>
<evidence type="ECO:0000313" key="4">
    <source>
        <dbReference type="Proteomes" id="UP000216063"/>
    </source>
</evidence>
<dbReference type="PANTHER" id="PTHR10963">
    <property type="entry name" value="GLYCOSYL HYDROLASE-RELATED"/>
    <property type="match status" value="1"/>
</dbReference>
<accession>A0A255DSF9</accession>
<sequence length="531" mass="53663">MPGFICARNFRLAETSLAPHCGWVGGALVALGLGTSIAAGCGAAAADSTPGPPSSTSSAVQSRDSAAPAKAVGKSGPALSPRGVAVSRVQGQQATIAGPARRSGASAVVAPTAVNVPSVGSTGRSAAATTVTQAAAASVGDALSLNANVTTKSASTFESPVSIINSLIRQIQITFFNKTPTISYNSSDNVENSDGTITGQIIGNDSDGDKLTYTVSKPLNGGTVAIDPDGYFTYTPGADFVQDGSTDLFTATVSDAQNGFRIHGLLGLLIPGWGSAASISVRVNGVSAVGSDPGSAGAPPTDGAGAGGGAGSPAGAGTATNDGLGNWGQPTRSTYFTDSSALAGWWIYSGQTQQGNRTASAISFAGGIMTLTGDASGNDAGIALGPGQMYGAWEVRMRAPAGAANYDPVLLLWPDAENWPTGGEIDFAEIWDDPARQAVNSVLHYSSTNQQAGATMTIDATQWHTYAVTWTPTAITTYVDGIPIFTTTDTSTFPPGPMHLCIQLDVGGSDIAAGAQMQVAWMKEWSLDSIV</sequence>
<reference evidence="3 4" key="1">
    <citation type="submission" date="2017-07" db="EMBL/GenBank/DDBJ databases">
        <title>The new phylogeny of genus Mycobacterium.</title>
        <authorList>
            <person name="Tortoli E."/>
            <person name="Trovato A."/>
            <person name="Cirillo D.M."/>
        </authorList>
    </citation>
    <scope>NUCLEOTIDE SEQUENCE [LARGE SCALE GENOMIC DNA]</scope>
    <source>
        <strain evidence="3 4">ATCC 33027</strain>
    </source>
</reference>
<dbReference type="PANTHER" id="PTHR10963:SF60">
    <property type="entry name" value="GRAM-NEGATIVE BACTERIA-BINDING PROTEIN 1-RELATED"/>
    <property type="match status" value="1"/>
</dbReference>
<dbReference type="Proteomes" id="UP000216063">
    <property type="component" value="Unassembled WGS sequence"/>
</dbReference>
<organism evidence="3 4">
    <name type="scientific">Mycolicibacterium sphagni</name>
    <dbReference type="NCBI Taxonomy" id="1786"/>
    <lineage>
        <taxon>Bacteria</taxon>
        <taxon>Bacillati</taxon>
        <taxon>Actinomycetota</taxon>
        <taxon>Actinomycetes</taxon>
        <taxon>Mycobacteriales</taxon>
        <taxon>Mycobacteriaceae</taxon>
        <taxon>Mycolicibacterium</taxon>
    </lineage>
</organism>
<evidence type="ECO:0000313" key="3">
    <source>
        <dbReference type="EMBL" id="OYN82174.1"/>
    </source>
</evidence>
<name>A0A255DSF9_9MYCO</name>
<protein>
    <recommendedName>
        <fullName evidence="2">GH16 domain-containing protein</fullName>
    </recommendedName>
</protein>
<dbReference type="RefSeq" id="WP_094476160.1">
    <property type="nucleotide sequence ID" value="NZ_NOZR01000002.1"/>
</dbReference>
<comment type="caution">
    <text evidence="3">The sequence shown here is derived from an EMBL/GenBank/DDBJ whole genome shotgun (WGS) entry which is preliminary data.</text>
</comment>
<feature type="domain" description="GH16" evidence="2">
    <location>
        <begin position="325"/>
        <end position="530"/>
    </location>
</feature>
<feature type="region of interest" description="Disordered" evidence="1">
    <location>
        <begin position="42"/>
        <end position="82"/>
    </location>
</feature>
<dbReference type="InterPro" id="IPR000757">
    <property type="entry name" value="Beta-glucanase-like"/>
</dbReference>
<gene>
    <name evidence="3" type="ORF">CG716_02525</name>
</gene>
<feature type="compositionally biased region" description="Low complexity" evidence="1">
    <location>
        <begin position="42"/>
        <end position="59"/>
    </location>
</feature>
<dbReference type="AlphaFoldDB" id="A0A255DSF9"/>
<dbReference type="EMBL" id="NOZR01000002">
    <property type="protein sequence ID" value="OYN82174.1"/>
    <property type="molecule type" value="Genomic_DNA"/>
</dbReference>
<dbReference type="SUPFAM" id="SSF49899">
    <property type="entry name" value="Concanavalin A-like lectins/glucanases"/>
    <property type="match status" value="1"/>
</dbReference>
<dbReference type="PROSITE" id="PS51762">
    <property type="entry name" value="GH16_2"/>
    <property type="match status" value="1"/>
</dbReference>
<dbReference type="CDD" id="cd00413">
    <property type="entry name" value="Glyco_hydrolase_16"/>
    <property type="match status" value="1"/>
</dbReference>
<dbReference type="GO" id="GO:0004553">
    <property type="term" value="F:hydrolase activity, hydrolyzing O-glycosyl compounds"/>
    <property type="evidence" value="ECO:0007669"/>
    <property type="project" value="InterPro"/>
</dbReference>
<proteinExistence type="predicted"/>
<dbReference type="GO" id="GO:0005975">
    <property type="term" value="P:carbohydrate metabolic process"/>
    <property type="evidence" value="ECO:0007669"/>
    <property type="project" value="InterPro"/>
</dbReference>
<evidence type="ECO:0000259" key="2">
    <source>
        <dbReference type="PROSITE" id="PS51762"/>
    </source>
</evidence>